<dbReference type="EMBL" id="NFSB01000072">
    <property type="protein sequence ID" value="OUM33712.1"/>
    <property type="molecule type" value="Genomic_DNA"/>
</dbReference>
<evidence type="ECO:0000256" key="7">
    <source>
        <dbReference type="ARBA" id="ARBA00073443"/>
    </source>
</evidence>
<evidence type="ECO:0000313" key="9">
    <source>
        <dbReference type="EMBL" id="MDF3870595.1"/>
    </source>
</evidence>
<protein>
    <recommendedName>
        <fullName evidence="7">2,3-dihydroxy-2,3-dihydro-p-cumate dehydrogenase</fullName>
        <ecNumber evidence="6">1.3.1.58</ecNumber>
    </recommendedName>
    <alternativeName>
        <fullName evidence="3">Biphenyl-2,3-dihydro-2,3-diol dehydrogenase</fullName>
    </alternativeName>
</protein>
<accession>A0A0P7CD11</accession>
<keyword evidence="2" id="KW-0560">Oxidoreductase</keyword>
<sequence>MSNVFDLSGRKAVITGASRGIGAAIAQLFLEHGAEVAICHVADHQNAEAFQNRVRSRGLELHASECDVSDPAAVNRFCTWAQERLGQVDIVVNSAGVGGGDRPFAKTDDQDWDRIIGINLRGTMLVTHAFFAGMLERQYGRVINVASQLAYKGAPGLAHYCAAKAGVVGFTRALAYEGAPHNVMVNAIAPGPVDTDLLRNHSAQWLEAKKAQLPVGRFGQVDEIAPTALLLASSAGAFYAGQTLSPNGGDVML</sequence>
<evidence type="ECO:0000313" key="10">
    <source>
        <dbReference type="EMBL" id="OUM33712.1"/>
    </source>
</evidence>
<feature type="domain" description="Ketoreductase" evidence="8">
    <location>
        <begin position="10"/>
        <end position="208"/>
    </location>
</feature>
<dbReference type="InterPro" id="IPR036291">
    <property type="entry name" value="NAD(P)-bd_dom_sf"/>
</dbReference>
<dbReference type="Proteomes" id="UP001217741">
    <property type="component" value="Unassembled WGS sequence"/>
</dbReference>
<comment type="pathway">
    <text evidence="5">Aromatic compound metabolism; p-cumate degradation; acetaldehyde and pyruvate from p-cumate: step 2/7.</text>
</comment>
<dbReference type="OrthoDB" id="9806974at2"/>
<dbReference type="RefSeq" id="WP_019751962.1">
    <property type="nucleotide sequence ID" value="NZ_JARJLN010000163.1"/>
</dbReference>
<dbReference type="InterPro" id="IPR057326">
    <property type="entry name" value="KR_dom"/>
</dbReference>
<dbReference type="PRINTS" id="PR00081">
    <property type="entry name" value="GDHRDH"/>
</dbReference>
<proteinExistence type="inferred from homology"/>
<dbReference type="AlphaFoldDB" id="A0A0P7CD11"/>
<dbReference type="InterPro" id="IPR020904">
    <property type="entry name" value="Sc_DH/Rdtase_CS"/>
</dbReference>
<evidence type="ECO:0000256" key="1">
    <source>
        <dbReference type="ARBA" id="ARBA00006484"/>
    </source>
</evidence>
<dbReference type="GO" id="GO:0032787">
    <property type="term" value="P:monocarboxylic acid metabolic process"/>
    <property type="evidence" value="ECO:0007669"/>
    <property type="project" value="UniProtKB-ARBA"/>
</dbReference>
<dbReference type="Gene3D" id="3.40.50.720">
    <property type="entry name" value="NAD(P)-binding Rossmann-like Domain"/>
    <property type="match status" value="1"/>
</dbReference>
<comment type="caution">
    <text evidence="10">The sequence shown here is derived from an EMBL/GenBank/DDBJ whole genome shotgun (WGS) entry which is preliminary data.</text>
</comment>
<dbReference type="InterPro" id="IPR002347">
    <property type="entry name" value="SDR_fam"/>
</dbReference>
<evidence type="ECO:0000256" key="6">
    <source>
        <dbReference type="ARBA" id="ARBA00066455"/>
    </source>
</evidence>
<dbReference type="FunFam" id="3.40.50.720:FF:000173">
    <property type="entry name" value="3-oxoacyl-[acyl-carrier protein] reductase"/>
    <property type="match status" value="1"/>
</dbReference>
<dbReference type="PANTHER" id="PTHR42879">
    <property type="entry name" value="3-OXOACYL-(ACYL-CARRIER-PROTEIN) REDUCTASE"/>
    <property type="match status" value="1"/>
</dbReference>
<dbReference type="GO" id="GO:0018511">
    <property type="term" value="F:2,3-dihydroxy-2,3-dihydro-p-cumate dehydrogenase activity"/>
    <property type="evidence" value="ECO:0007669"/>
    <property type="project" value="UniProtKB-EC"/>
</dbReference>
<dbReference type="PRINTS" id="PR00080">
    <property type="entry name" value="SDRFAMILY"/>
</dbReference>
<comment type="similarity">
    <text evidence="1">Belongs to the short-chain dehydrogenases/reductases (SDR) family.</text>
</comment>
<dbReference type="SUPFAM" id="SSF51735">
    <property type="entry name" value="NAD(P)-binding Rossmann-fold domains"/>
    <property type="match status" value="1"/>
</dbReference>
<name>A0A0P7CD11_PSEPU</name>
<dbReference type="SMART" id="SM00822">
    <property type="entry name" value="PKS_KR"/>
    <property type="match status" value="1"/>
</dbReference>
<reference evidence="9" key="2">
    <citation type="submission" date="2023-03" db="EMBL/GenBank/DDBJ databases">
        <title>Draft assemblies of triclosan tolerant bacteria isolated from returned activated sludge.</title>
        <authorList>
            <person name="Van Hamelsveld S."/>
        </authorList>
    </citation>
    <scope>NUCLEOTIDE SEQUENCE</scope>
    <source>
        <strain evidence="9">GW210012_S60</strain>
    </source>
</reference>
<dbReference type="Proteomes" id="UP000196082">
    <property type="component" value="Unassembled WGS sequence"/>
</dbReference>
<comment type="catalytic activity">
    <reaction evidence="4">
        <text>(2R,3S)-2,3-dihydroxy-2,3-dihydro-p-cumate + NAD(+) = 2,3-dihydroxy-p-cumate + NADH + H(+)</text>
        <dbReference type="Rhea" id="RHEA:23772"/>
        <dbReference type="ChEBI" id="CHEBI:15378"/>
        <dbReference type="ChEBI" id="CHEBI:36647"/>
        <dbReference type="ChEBI" id="CHEBI:57540"/>
        <dbReference type="ChEBI" id="CHEBI:57945"/>
        <dbReference type="ChEBI" id="CHEBI:58420"/>
        <dbReference type="EC" id="1.3.1.58"/>
    </reaction>
</comment>
<evidence type="ECO:0000259" key="8">
    <source>
        <dbReference type="SMART" id="SM00822"/>
    </source>
</evidence>
<reference evidence="10 11" key="1">
    <citation type="submission" date="2017-05" db="EMBL/GenBank/DDBJ databases">
        <title>Whole genome sequence of Pseudomonas putida isolate 1312 commercialized as a biostimulant.</title>
        <authorList>
            <person name="Crovadore J."/>
            <person name="Blanc P."/>
            <person name="Chablais R."/>
            <person name="Cochard B."/>
            <person name="Grizard D."/>
            <person name="Lefort F."/>
        </authorList>
    </citation>
    <scope>NUCLEOTIDE SEQUENCE [LARGE SCALE GENOMIC DNA]</scope>
    <source>
        <strain evidence="10 11">1312</strain>
    </source>
</reference>
<evidence type="ECO:0000256" key="5">
    <source>
        <dbReference type="ARBA" id="ARBA00060518"/>
    </source>
</evidence>
<dbReference type="Pfam" id="PF13561">
    <property type="entry name" value="adh_short_C2"/>
    <property type="match status" value="1"/>
</dbReference>
<dbReference type="PANTHER" id="PTHR42879:SF2">
    <property type="entry name" value="3-OXOACYL-[ACYL-CARRIER-PROTEIN] REDUCTASE FABG"/>
    <property type="match status" value="1"/>
</dbReference>
<dbReference type="PROSITE" id="PS00061">
    <property type="entry name" value="ADH_SHORT"/>
    <property type="match status" value="1"/>
</dbReference>
<dbReference type="NCBIfam" id="NF009466">
    <property type="entry name" value="PRK12826.1-2"/>
    <property type="match status" value="1"/>
</dbReference>
<evidence type="ECO:0000256" key="3">
    <source>
        <dbReference type="ARBA" id="ARBA00042907"/>
    </source>
</evidence>
<evidence type="ECO:0000256" key="2">
    <source>
        <dbReference type="ARBA" id="ARBA00023002"/>
    </source>
</evidence>
<dbReference type="InterPro" id="IPR050259">
    <property type="entry name" value="SDR"/>
</dbReference>
<evidence type="ECO:0000256" key="4">
    <source>
        <dbReference type="ARBA" id="ARBA00050226"/>
    </source>
</evidence>
<dbReference type="EMBL" id="JARJLO010000125">
    <property type="protein sequence ID" value="MDF3870595.1"/>
    <property type="molecule type" value="Genomic_DNA"/>
</dbReference>
<evidence type="ECO:0000313" key="11">
    <source>
        <dbReference type="Proteomes" id="UP000196082"/>
    </source>
</evidence>
<gene>
    <name evidence="10" type="ORF">B8W72_11620</name>
    <name evidence="9" type="ORF">P3W50_08930</name>
</gene>
<dbReference type="EC" id="1.3.1.58" evidence="6"/>
<organism evidence="10 11">
    <name type="scientific">Pseudomonas putida</name>
    <name type="common">Arthrobacter siderocapsulatus</name>
    <dbReference type="NCBI Taxonomy" id="303"/>
    <lineage>
        <taxon>Bacteria</taxon>
        <taxon>Pseudomonadati</taxon>
        <taxon>Pseudomonadota</taxon>
        <taxon>Gammaproteobacteria</taxon>
        <taxon>Pseudomonadales</taxon>
        <taxon>Pseudomonadaceae</taxon>
        <taxon>Pseudomonas</taxon>
    </lineage>
</organism>